<comment type="caution">
    <text evidence="1">The sequence shown here is derived from an EMBL/GenBank/DDBJ whole genome shotgun (WGS) entry which is preliminary data.</text>
</comment>
<evidence type="ECO:0000313" key="1">
    <source>
        <dbReference type="EMBL" id="KAK7937706.1"/>
    </source>
</evidence>
<dbReference type="RefSeq" id="XP_066693034.1">
    <property type="nucleotide sequence ID" value="XM_066850796.1"/>
</dbReference>
<evidence type="ECO:0000313" key="2">
    <source>
        <dbReference type="Proteomes" id="UP001391051"/>
    </source>
</evidence>
<reference evidence="1 2" key="1">
    <citation type="submission" date="2023-01" db="EMBL/GenBank/DDBJ databases">
        <title>Analysis of 21 Apiospora genomes using comparative genomics revels a genus with tremendous synthesis potential of carbohydrate active enzymes and secondary metabolites.</title>
        <authorList>
            <person name="Sorensen T."/>
        </authorList>
    </citation>
    <scope>NUCLEOTIDE SEQUENCE [LARGE SCALE GENOMIC DNA]</scope>
    <source>
        <strain evidence="1 2">CBS 24483</strain>
    </source>
</reference>
<dbReference type="EMBL" id="JAQQWE010000010">
    <property type="protein sequence ID" value="KAK7937706.1"/>
    <property type="molecule type" value="Genomic_DNA"/>
</dbReference>
<name>A0ABR1PTE6_9PEZI</name>
<proteinExistence type="predicted"/>
<keyword evidence="2" id="KW-1185">Reference proteome</keyword>
<protein>
    <submittedName>
        <fullName evidence="1">Uncharacterized protein</fullName>
    </submittedName>
</protein>
<gene>
    <name evidence="1" type="ORF">PG986_014574</name>
</gene>
<dbReference type="Proteomes" id="UP001391051">
    <property type="component" value="Unassembled WGS sequence"/>
</dbReference>
<dbReference type="GeneID" id="92083858"/>
<accession>A0ABR1PTE6</accession>
<sequence>MLFEKMNQDTKSHENASIEELERKFAKLSLKVENEQPSFKANSIHSVPENPFLNRRATAKELTEGIE</sequence>
<organism evidence="1 2">
    <name type="scientific">Apiospora aurea</name>
    <dbReference type="NCBI Taxonomy" id="335848"/>
    <lineage>
        <taxon>Eukaryota</taxon>
        <taxon>Fungi</taxon>
        <taxon>Dikarya</taxon>
        <taxon>Ascomycota</taxon>
        <taxon>Pezizomycotina</taxon>
        <taxon>Sordariomycetes</taxon>
        <taxon>Xylariomycetidae</taxon>
        <taxon>Amphisphaeriales</taxon>
        <taxon>Apiosporaceae</taxon>
        <taxon>Apiospora</taxon>
    </lineage>
</organism>